<dbReference type="CDD" id="cd06223">
    <property type="entry name" value="PRTases_typeI"/>
    <property type="match status" value="1"/>
</dbReference>
<name>A0ABP8Y0U0_9MICO</name>
<dbReference type="Gene3D" id="3.40.50.2020">
    <property type="match status" value="1"/>
</dbReference>
<reference evidence="3" key="1">
    <citation type="journal article" date="2019" name="Int. J. Syst. Evol. Microbiol.">
        <title>The Global Catalogue of Microorganisms (GCM) 10K type strain sequencing project: providing services to taxonomists for standard genome sequencing and annotation.</title>
        <authorList>
            <consortium name="The Broad Institute Genomics Platform"/>
            <consortium name="The Broad Institute Genome Sequencing Center for Infectious Disease"/>
            <person name="Wu L."/>
            <person name="Ma J."/>
        </authorList>
    </citation>
    <scope>NUCLEOTIDE SEQUENCE [LARGE SCALE GENOMIC DNA]</scope>
    <source>
        <strain evidence="3">JCM 17975</strain>
    </source>
</reference>
<dbReference type="Pfam" id="PF00156">
    <property type="entry name" value="Pribosyltran"/>
    <property type="match status" value="1"/>
</dbReference>
<keyword evidence="2" id="KW-0808">Transferase</keyword>
<evidence type="ECO:0000259" key="1">
    <source>
        <dbReference type="Pfam" id="PF00156"/>
    </source>
</evidence>
<dbReference type="EMBL" id="BAABHM010000026">
    <property type="protein sequence ID" value="GAA4717916.1"/>
    <property type="molecule type" value="Genomic_DNA"/>
</dbReference>
<dbReference type="InterPro" id="IPR000836">
    <property type="entry name" value="PRTase_dom"/>
</dbReference>
<proteinExistence type="predicted"/>
<accession>A0ABP8Y0U0</accession>
<dbReference type="Gene3D" id="3.30.1310.20">
    <property type="entry name" value="PRTase-like"/>
    <property type="match status" value="1"/>
</dbReference>
<dbReference type="RefSeq" id="WP_253871676.1">
    <property type="nucleotide sequence ID" value="NZ_BAABHM010000026.1"/>
</dbReference>
<evidence type="ECO:0000313" key="3">
    <source>
        <dbReference type="Proteomes" id="UP001500843"/>
    </source>
</evidence>
<dbReference type="InterPro" id="IPR029057">
    <property type="entry name" value="PRTase-like"/>
</dbReference>
<organism evidence="2 3">
    <name type="scientific">Promicromonospora umidemergens</name>
    <dbReference type="NCBI Taxonomy" id="629679"/>
    <lineage>
        <taxon>Bacteria</taxon>
        <taxon>Bacillati</taxon>
        <taxon>Actinomycetota</taxon>
        <taxon>Actinomycetes</taxon>
        <taxon>Micrococcales</taxon>
        <taxon>Promicromonosporaceae</taxon>
        <taxon>Promicromonospora</taxon>
    </lineage>
</organism>
<protein>
    <submittedName>
        <fullName evidence="2">Phosphoribosyltransferase</fullName>
    </submittedName>
</protein>
<comment type="caution">
    <text evidence="2">The sequence shown here is derived from an EMBL/GenBank/DDBJ whole genome shotgun (WGS) entry which is preliminary data.</text>
</comment>
<dbReference type="GO" id="GO:0016757">
    <property type="term" value="F:glycosyltransferase activity"/>
    <property type="evidence" value="ECO:0007669"/>
    <property type="project" value="UniProtKB-KW"/>
</dbReference>
<evidence type="ECO:0000313" key="2">
    <source>
        <dbReference type="EMBL" id="GAA4717916.1"/>
    </source>
</evidence>
<gene>
    <name evidence="2" type="ORF">GCM10023198_46880</name>
</gene>
<sequence length="226" mass="23999">MPSDARPYVDRQEAGRALAGRLAGYADRRDVVVLALPRGGVPVAVPIAEALGAPLDIVVVRKLGLPGQPELAMGAIAGVGGDVEVVHNQRVLTQAQISEADFDVVYRSELEELRRRESVYRDGRPATAVRDRVVILVDDGVATGSTVLAAITAIRHHDPARVVVAVPIGSSRACTELEREADEVVCVQTPSPFYGVGQGYLNFRQTQDDEVRAALAGASDSTGRSP</sequence>
<dbReference type="SUPFAM" id="SSF53271">
    <property type="entry name" value="PRTase-like"/>
    <property type="match status" value="1"/>
</dbReference>
<feature type="domain" description="Phosphoribosyltransferase" evidence="1">
    <location>
        <begin position="15"/>
        <end position="190"/>
    </location>
</feature>
<keyword evidence="2" id="KW-0328">Glycosyltransferase</keyword>
<dbReference type="Proteomes" id="UP001500843">
    <property type="component" value="Unassembled WGS sequence"/>
</dbReference>
<keyword evidence="3" id="KW-1185">Reference proteome</keyword>